<feature type="transmembrane region" description="Helical" evidence="2">
    <location>
        <begin position="41"/>
        <end position="62"/>
    </location>
</feature>
<keyword evidence="2" id="KW-0812">Transmembrane</keyword>
<protein>
    <submittedName>
        <fullName evidence="3">Uncharacterized protein</fullName>
    </submittedName>
</protein>
<evidence type="ECO:0000256" key="1">
    <source>
        <dbReference type="SAM" id="MobiDB-lite"/>
    </source>
</evidence>
<keyword evidence="2" id="KW-0472">Membrane</keyword>
<feature type="compositionally biased region" description="Polar residues" evidence="1">
    <location>
        <begin position="166"/>
        <end position="184"/>
    </location>
</feature>
<dbReference type="EMBL" id="JAAAIN010003449">
    <property type="protein sequence ID" value="KAG0285648.1"/>
    <property type="molecule type" value="Genomic_DNA"/>
</dbReference>
<dbReference type="AlphaFoldDB" id="A0A9P6UEZ1"/>
<dbReference type="Proteomes" id="UP000823405">
    <property type="component" value="Unassembled WGS sequence"/>
</dbReference>
<comment type="caution">
    <text evidence="3">The sequence shown here is derived from an EMBL/GenBank/DDBJ whole genome shotgun (WGS) entry which is preliminary data.</text>
</comment>
<keyword evidence="4" id="KW-1185">Reference proteome</keyword>
<evidence type="ECO:0000313" key="4">
    <source>
        <dbReference type="Proteomes" id="UP000823405"/>
    </source>
</evidence>
<reference evidence="3" key="1">
    <citation type="journal article" date="2020" name="Fungal Divers.">
        <title>Resolving the Mortierellaceae phylogeny through synthesis of multi-gene phylogenetics and phylogenomics.</title>
        <authorList>
            <person name="Vandepol N."/>
            <person name="Liber J."/>
            <person name="Desiro A."/>
            <person name="Na H."/>
            <person name="Kennedy M."/>
            <person name="Barry K."/>
            <person name="Grigoriev I.V."/>
            <person name="Miller A.N."/>
            <person name="O'Donnell K."/>
            <person name="Stajich J.E."/>
            <person name="Bonito G."/>
        </authorList>
    </citation>
    <scope>NUCLEOTIDE SEQUENCE</scope>
    <source>
        <strain evidence="3">NVP60</strain>
    </source>
</reference>
<organism evidence="3 4">
    <name type="scientific">Linnemannia gamsii</name>
    <dbReference type="NCBI Taxonomy" id="64522"/>
    <lineage>
        <taxon>Eukaryota</taxon>
        <taxon>Fungi</taxon>
        <taxon>Fungi incertae sedis</taxon>
        <taxon>Mucoromycota</taxon>
        <taxon>Mortierellomycotina</taxon>
        <taxon>Mortierellomycetes</taxon>
        <taxon>Mortierellales</taxon>
        <taxon>Mortierellaceae</taxon>
        <taxon>Linnemannia</taxon>
    </lineage>
</organism>
<evidence type="ECO:0000256" key="2">
    <source>
        <dbReference type="SAM" id="Phobius"/>
    </source>
</evidence>
<accession>A0A9P6UEZ1</accession>
<feature type="transmembrane region" description="Helical" evidence="2">
    <location>
        <begin position="82"/>
        <end position="101"/>
    </location>
</feature>
<sequence>MFKLSIYHTLFTVAWTHFLTDRVTLLVAAGEASSDFVPLKYAWLTSLFGIALTLFPIAPNWLVAIPGGLIHFYIYGQRPMEAIAMVVGHLLLANLVDGAVWDSHVVKNARPGVSSAFWLGLWVFLGGMKWGPKGLLLGPVFFAAVPSIWSALLELRGKPSRGLTGTRGSRSSADSVIDAGQSSLKDSKRRGSATTTPRKGYRHEVYNEYDRDEDNDSRQSSRSSSLSSRTSRGRGTPRAVNGHRRDEKPGAFAHR</sequence>
<keyword evidence="2" id="KW-1133">Transmembrane helix</keyword>
<feature type="compositionally biased region" description="Low complexity" evidence="1">
    <location>
        <begin position="218"/>
        <end position="234"/>
    </location>
</feature>
<name>A0A9P6UEZ1_9FUNG</name>
<gene>
    <name evidence="3" type="ORF">BGZ97_007713</name>
</gene>
<dbReference type="OrthoDB" id="2375629at2759"/>
<feature type="region of interest" description="Disordered" evidence="1">
    <location>
        <begin position="160"/>
        <end position="255"/>
    </location>
</feature>
<feature type="transmembrane region" description="Helical" evidence="2">
    <location>
        <begin position="136"/>
        <end position="153"/>
    </location>
</feature>
<proteinExistence type="predicted"/>
<evidence type="ECO:0000313" key="3">
    <source>
        <dbReference type="EMBL" id="KAG0285648.1"/>
    </source>
</evidence>